<comment type="caution">
    <text evidence="1">The sequence shown here is derived from an EMBL/GenBank/DDBJ whole genome shotgun (WGS) entry which is preliminary data.</text>
</comment>
<dbReference type="EMBL" id="LXQA010782683">
    <property type="protein sequence ID" value="MCI70771.1"/>
    <property type="molecule type" value="Genomic_DNA"/>
</dbReference>
<evidence type="ECO:0000313" key="1">
    <source>
        <dbReference type="EMBL" id="MCI70771.1"/>
    </source>
</evidence>
<reference evidence="1 2" key="1">
    <citation type="journal article" date="2018" name="Front. Plant Sci.">
        <title>Red Clover (Trifolium pratense) and Zigzag Clover (T. medium) - A Picture of Genomic Similarities and Differences.</title>
        <authorList>
            <person name="Dluhosova J."/>
            <person name="Istvanek J."/>
            <person name="Nedelnik J."/>
            <person name="Repkova J."/>
        </authorList>
    </citation>
    <scope>NUCLEOTIDE SEQUENCE [LARGE SCALE GENOMIC DNA]</scope>
    <source>
        <strain evidence="2">cv. 10/8</strain>
        <tissue evidence="1">Leaf</tissue>
    </source>
</reference>
<feature type="non-terminal residue" evidence="1">
    <location>
        <position position="80"/>
    </location>
</feature>
<accession>A0A392UB68</accession>
<protein>
    <submittedName>
        <fullName evidence="1">Uncharacterized protein</fullName>
    </submittedName>
</protein>
<evidence type="ECO:0000313" key="2">
    <source>
        <dbReference type="Proteomes" id="UP000265520"/>
    </source>
</evidence>
<dbReference type="Proteomes" id="UP000265520">
    <property type="component" value="Unassembled WGS sequence"/>
</dbReference>
<proteinExistence type="predicted"/>
<organism evidence="1 2">
    <name type="scientific">Trifolium medium</name>
    <dbReference type="NCBI Taxonomy" id="97028"/>
    <lineage>
        <taxon>Eukaryota</taxon>
        <taxon>Viridiplantae</taxon>
        <taxon>Streptophyta</taxon>
        <taxon>Embryophyta</taxon>
        <taxon>Tracheophyta</taxon>
        <taxon>Spermatophyta</taxon>
        <taxon>Magnoliopsida</taxon>
        <taxon>eudicotyledons</taxon>
        <taxon>Gunneridae</taxon>
        <taxon>Pentapetalae</taxon>
        <taxon>rosids</taxon>
        <taxon>fabids</taxon>
        <taxon>Fabales</taxon>
        <taxon>Fabaceae</taxon>
        <taxon>Papilionoideae</taxon>
        <taxon>50 kb inversion clade</taxon>
        <taxon>NPAAA clade</taxon>
        <taxon>Hologalegina</taxon>
        <taxon>IRL clade</taxon>
        <taxon>Trifolieae</taxon>
        <taxon>Trifolium</taxon>
    </lineage>
</organism>
<keyword evidence="2" id="KW-1185">Reference proteome</keyword>
<name>A0A392UB68_9FABA</name>
<dbReference type="AlphaFoldDB" id="A0A392UB68"/>
<feature type="non-terminal residue" evidence="1">
    <location>
        <position position="1"/>
    </location>
</feature>
<sequence>TVAWEVDVEEEKVALLRGAFVGFLLEDVEAQQLQQYFSMDGYHDIIITTLGHLKVLITSPKEEEVKSIVRSVGWWCKWFH</sequence>